<dbReference type="InterPro" id="IPR009060">
    <property type="entry name" value="UBA-like_sf"/>
</dbReference>
<accession>A0A1V9ZL37</accession>
<dbReference type="STRING" id="1202772.A0A1V9ZL37"/>
<protein>
    <recommendedName>
        <fullName evidence="1">Nbr1 FW domain-containing protein</fullName>
    </recommendedName>
</protein>
<dbReference type="AlphaFoldDB" id="A0A1V9ZL37"/>
<keyword evidence="3" id="KW-1185">Reference proteome</keyword>
<reference evidence="2 3" key="1">
    <citation type="journal article" date="2014" name="Genome Biol. Evol.">
        <title>The secreted proteins of Achlya hypogyna and Thraustotheca clavata identify the ancestral oomycete secretome and reveal gene acquisitions by horizontal gene transfer.</title>
        <authorList>
            <person name="Misner I."/>
            <person name="Blouin N."/>
            <person name="Leonard G."/>
            <person name="Richards T.A."/>
            <person name="Lane C.E."/>
        </authorList>
    </citation>
    <scope>NUCLEOTIDE SEQUENCE [LARGE SCALE GENOMIC DNA]</scope>
    <source>
        <strain evidence="2 3">ATCC 48635</strain>
    </source>
</reference>
<organism evidence="2 3">
    <name type="scientific">Achlya hypogyna</name>
    <name type="common">Oomycete</name>
    <name type="synonym">Protoachlya hypogyna</name>
    <dbReference type="NCBI Taxonomy" id="1202772"/>
    <lineage>
        <taxon>Eukaryota</taxon>
        <taxon>Sar</taxon>
        <taxon>Stramenopiles</taxon>
        <taxon>Oomycota</taxon>
        <taxon>Saprolegniomycetes</taxon>
        <taxon>Saprolegniales</taxon>
        <taxon>Achlyaceae</taxon>
        <taxon>Achlya</taxon>
    </lineage>
</organism>
<evidence type="ECO:0000313" key="2">
    <source>
        <dbReference type="EMBL" id="OQR98703.1"/>
    </source>
</evidence>
<dbReference type="Proteomes" id="UP000243579">
    <property type="component" value="Unassembled WGS sequence"/>
</dbReference>
<name>A0A1V9ZL37_ACHHY</name>
<dbReference type="EMBL" id="JNBR01000081">
    <property type="protein sequence ID" value="OQR98703.1"/>
    <property type="molecule type" value="Genomic_DNA"/>
</dbReference>
<proteinExistence type="predicted"/>
<feature type="domain" description="Nbr1 FW" evidence="1">
    <location>
        <begin position="80"/>
        <end position="170"/>
    </location>
</feature>
<sequence>MSDCDDLLRMFQSITTTDHDALIAQFGRLLALDAHTSAFFLESSNWNVETAVNMYLATVSSGDEPEAKFLSDLSQAQSAQFLPHQQILLHLIFQNTGRAAWPAETRLVFTSGVPFGADQDIPVGPIAAGAQVQLDLNTTMPRESGTHYGTWRLMSKDHSFGDPVWIILTVAGERPKDAMVADVGDHGMEVDDEMDVGGYHDNVQPDMEL</sequence>
<evidence type="ECO:0000259" key="1">
    <source>
        <dbReference type="Pfam" id="PF16158"/>
    </source>
</evidence>
<evidence type="ECO:0000313" key="3">
    <source>
        <dbReference type="Proteomes" id="UP000243579"/>
    </source>
</evidence>
<dbReference type="SUPFAM" id="SSF46934">
    <property type="entry name" value="UBA-like"/>
    <property type="match status" value="1"/>
</dbReference>
<comment type="caution">
    <text evidence="2">The sequence shown here is derived from an EMBL/GenBank/DDBJ whole genome shotgun (WGS) entry which is preliminary data.</text>
</comment>
<dbReference type="Gene3D" id="2.60.40.10">
    <property type="entry name" value="Immunoglobulins"/>
    <property type="match status" value="1"/>
</dbReference>
<dbReference type="PANTHER" id="PTHR20930:SF0">
    <property type="entry name" value="PROTEIN ILRUN"/>
    <property type="match status" value="1"/>
</dbReference>
<dbReference type="Pfam" id="PF14555">
    <property type="entry name" value="UBA_4"/>
    <property type="match status" value="1"/>
</dbReference>
<gene>
    <name evidence="2" type="ORF">ACHHYP_08272</name>
</gene>
<dbReference type="PANTHER" id="PTHR20930">
    <property type="entry name" value="OVARIAN CARCINOMA ANTIGEN CA125-RELATED"/>
    <property type="match status" value="1"/>
</dbReference>
<dbReference type="InterPro" id="IPR032350">
    <property type="entry name" value="Nbr1_FW"/>
</dbReference>
<dbReference type="Gene3D" id="1.10.8.10">
    <property type="entry name" value="DNA helicase RuvA subunit, C-terminal domain"/>
    <property type="match status" value="1"/>
</dbReference>
<dbReference type="CDD" id="cd14947">
    <property type="entry name" value="NBR1_like"/>
    <property type="match status" value="1"/>
</dbReference>
<dbReference type="OrthoDB" id="661148at2759"/>
<dbReference type="Pfam" id="PF16158">
    <property type="entry name" value="N_BRCA1_IG"/>
    <property type="match status" value="1"/>
</dbReference>
<dbReference type="InterPro" id="IPR013783">
    <property type="entry name" value="Ig-like_fold"/>
</dbReference>